<proteinExistence type="predicted"/>
<sequence length="51" mass="6109">MVFCKSWKPWKHRIYPFVRESYRSLMFGFRDNLNTSLERVVARQAGQGVCI</sequence>
<organism evidence="1 2">
    <name type="scientific">Phaeosphaeria nodorum (strain SN15 / ATCC MYA-4574 / FGSC 10173)</name>
    <name type="common">Glume blotch fungus</name>
    <name type="synonym">Parastagonospora nodorum</name>
    <dbReference type="NCBI Taxonomy" id="321614"/>
    <lineage>
        <taxon>Eukaryota</taxon>
        <taxon>Fungi</taxon>
        <taxon>Dikarya</taxon>
        <taxon>Ascomycota</taxon>
        <taxon>Pezizomycotina</taxon>
        <taxon>Dothideomycetes</taxon>
        <taxon>Pleosporomycetidae</taxon>
        <taxon>Pleosporales</taxon>
        <taxon>Pleosporineae</taxon>
        <taxon>Phaeosphaeriaceae</taxon>
        <taxon>Parastagonospora</taxon>
    </lineage>
</organism>
<evidence type="ECO:0000313" key="2">
    <source>
        <dbReference type="Proteomes" id="UP000663193"/>
    </source>
</evidence>
<evidence type="ECO:0000313" key="1">
    <source>
        <dbReference type="EMBL" id="QRC93607.1"/>
    </source>
</evidence>
<keyword evidence="2" id="KW-1185">Reference proteome</keyword>
<accession>A0A7U2EVS4</accession>
<dbReference type="Proteomes" id="UP000663193">
    <property type="component" value="Chromosome 3"/>
</dbReference>
<name>A0A7U2EVS4_PHANO</name>
<dbReference type="EMBL" id="CP069025">
    <property type="protein sequence ID" value="QRC93607.1"/>
    <property type="molecule type" value="Genomic_DNA"/>
</dbReference>
<gene>
    <name evidence="1" type="ORF">JI435_404180</name>
</gene>
<protein>
    <submittedName>
        <fullName evidence="1">Uncharacterized protein</fullName>
    </submittedName>
</protein>
<reference evidence="2" key="1">
    <citation type="journal article" date="2021" name="BMC Genomics">
        <title>Chromosome-level genome assembly and manually-curated proteome of model necrotroph Parastagonospora nodorum Sn15 reveals a genome-wide trove of candidate effector homologs, and redundancy of virulence-related functions within an accessory chromosome.</title>
        <authorList>
            <person name="Bertazzoni S."/>
            <person name="Jones D.A.B."/>
            <person name="Phan H.T."/>
            <person name="Tan K.-C."/>
            <person name="Hane J.K."/>
        </authorList>
    </citation>
    <scope>NUCLEOTIDE SEQUENCE [LARGE SCALE GENOMIC DNA]</scope>
    <source>
        <strain evidence="2">SN15 / ATCC MYA-4574 / FGSC 10173)</strain>
    </source>
</reference>
<dbReference type="AlphaFoldDB" id="A0A7U2EVS4"/>
<dbReference type="VEuPathDB" id="FungiDB:JI435_404180"/>